<dbReference type="EMBL" id="JOPJ01000002">
    <property type="protein sequence ID" value="OUJ13842.1"/>
    <property type="molecule type" value="Genomic_DNA"/>
</dbReference>
<organism evidence="1 2">
    <name type="scientific">Acetobacter okinawensis</name>
    <dbReference type="NCBI Taxonomy" id="1076594"/>
    <lineage>
        <taxon>Bacteria</taxon>
        <taxon>Pseudomonadati</taxon>
        <taxon>Pseudomonadota</taxon>
        <taxon>Alphaproteobacteria</taxon>
        <taxon>Acetobacterales</taxon>
        <taxon>Acetobacteraceae</taxon>
        <taxon>Acetobacter</taxon>
    </lineage>
</organism>
<reference evidence="2" key="1">
    <citation type="submission" date="2014-06" db="EMBL/GenBank/DDBJ databases">
        <authorList>
            <person name="Winans N.J."/>
            <person name="Newell P.D."/>
            <person name="Douglas A.E."/>
        </authorList>
    </citation>
    <scope>NUCLEOTIDE SEQUENCE [LARGE SCALE GENOMIC DNA]</scope>
</reference>
<proteinExistence type="predicted"/>
<protein>
    <submittedName>
        <fullName evidence="1">Uncharacterized protein</fullName>
    </submittedName>
</protein>
<evidence type="ECO:0000313" key="1">
    <source>
        <dbReference type="EMBL" id="OUJ13842.1"/>
    </source>
</evidence>
<dbReference type="AlphaFoldDB" id="A0A252BYD3"/>
<comment type="caution">
    <text evidence="1">The sequence shown here is derived from an EMBL/GenBank/DDBJ whole genome shotgun (WGS) entry which is preliminary data.</text>
</comment>
<name>A0A252BYD3_9PROT</name>
<dbReference type="Proteomes" id="UP000194931">
    <property type="component" value="Unassembled WGS sequence"/>
</dbReference>
<keyword evidence="2" id="KW-1185">Reference proteome</keyword>
<accession>A0A252BYD3</accession>
<evidence type="ECO:0000313" key="2">
    <source>
        <dbReference type="Proteomes" id="UP000194931"/>
    </source>
</evidence>
<sequence>MRVRKKAPRKWLCGEIIPNNEAGLIEIATFRGWFFYTNLNKPVHSTAICNMSLSTIICFLRYGKIHRATINPERIEFERMKFLALPQGALLEIADFSEAGVPA</sequence>
<gene>
    <name evidence="1" type="ORF">HK26_04170</name>
</gene>